<dbReference type="AlphaFoldDB" id="A0A8J7FFP1"/>
<dbReference type="InterPro" id="IPR036520">
    <property type="entry name" value="UPF0759_sf"/>
</dbReference>
<protein>
    <submittedName>
        <fullName evidence="1">DUF72 domain-containing protein</fullName>
    </submittedName>
</protein>
<accession>A0A8J7FFP1</accession>
<dbReference type="EMBL" id="JADEYS010000023">
    <property type="protein sequence ID" value="MBE9399232.1"/>
    <property type="molecule type" value="Genomic_DNA"/>
</dbReference>
<dbReference type="RefSeq" id="WP_193954928.1">
    <property type="nucleotide sequence ID" value="NZ_JADEYS010000023.1"/>
</dbReference>
<dbReference type="Proteomes" id="UP000640333">
    <property type="component" value="Unassembled WGS sequence"/>
</dbReference>
<evidence type="ECO:0000313" key="2">
    <source>
        <dbReference type="Proteomes" id="UP000640333"/>
    </source>
</evidence>
<dbReference type="Pfam" id="PF01904">
    <property type="entry name" value="DUF72"/>
    <property type="match status" value="1"/>
</dbReference>
<name>A0A8J7FFP1_9GAMM</name>
<reference evidence="1" key="1">
    <citation type="submission" date="2020-10" db="EMBL/GenBank/DDBJ databases">
        <title>Bacterium isolated from coastal waters sediment.</title>
        <authorList>
            <person name="Chen R.-J."/>
            <person name="Lu D.-C."/>
            <person name="Zhu K.-L."/>
            <person name="Du Z.-J."/>
        </authorList>
    </citation>
    <scope>NUCLEOTIDE SEQUENCE</scope>
    <source>
        <strain evidence="1">N1Y112</strain>
    </source>
</reference>
<dbReference type="InterPro" id="IPR002763">
    <property type="entry name" value="DUF72"/>
</dbReference>
<keyword evidence="2" id="KW-1185">Reference proteome</keyword>
<dbReference type="Gene3D" id="3.20.20.410">
    <property type="entry name" value="Protein of unknown function UPF0759"/>
    <property type="match status" value="1"/>
</dbReference>
<proteinExistence type="predicted"/>
<dbReference type="PANTHER" id="PTHR30348">
    <property type="entry name" value="UNCHARACTERIZED PROTEIN YECE"/>
    <property type="match status" value="1"/>
</dbReference>
<organism evidence="1 2">
    <name type="scientific">Pontibacterium sinense</name>
    <dbReference type="NCBI Taxonomy" id="2781979"/>
    <lineage>
        <taxon>Bacteria</taxon>
        <taxon>Pseudomonadati</taxon>
        <taxon>Pseudomonadota</taxon>
        <taxon>Gammaproteobacteria</taxon>
        <taxon>Oceanospirillales</taxon>
        <taxon>Oceanospirillaceae</taxon>
        <taxon>Pontibacterium</taxon>
    </lineage>
</organism>
<dbReference type="SUPFAM" id="SSF117396">
    <property type="entry name" value="TM1631-like"/>
    <property type="match status" value="1"/>
</dbReference>
<dbReference type="PANTHER" id="PTHR30348:SF9">
    <property type="entry name" value="UPF0759 PROTEIN YECE"/>
    <property type="match status" value="1"/>
</dbReference>
<comment type="caution">
    <text evidence="1">The sequence shown here is derived from an EMBL/GenBank/DDBJ whole genome shotgun (WGS) entry which is preliminary data.</text>
</comment>
<evidence type="ECO:0000313" key="1">
    <source>
        <dbReference type="EMBL" id="MBE9399232.1"/>
    </source>
</evidence>
<sequence>MSDNAPRCYIGLPQWNHPDWGDGPLAGNSQSHPLGLYARYFSSVEGNTTFFGLPSTDAIQRWLSETTEPFRFCFKFPQTISHLSQLRHCDKELTELFNCMQKLEDRLGLLCLQLPETFSPQHLPQLQEFFSILPTGFNYSIEVRNIGFFKKDDRERDFNRLLLDSGINRTTFDTRPLFNHPTTDHATQEALGAKPNMPVHVLATGMQPMVRFITAMNWESSTNYLNPWINKVVQWLDEGRSPYIFLHTPDNRSAPDVARLFAAKLEAERPGQVCFTDWPDSQQQQSALF</sequence>
<gene>
    <name evidence="1" type="ORF">IOQ59_18370</name>
</gene>